<reference evidence="1 2" key="1">
    <citation type="submission" date="2015-07" db="EMBL/GenBank/DDBJ databases">
        <authorList>
            <consortium name="Pathogen Informatics"/>
        </authorList>
    </citation>
    <scope>NUCLEOTIDE SEQUENCE [LARGE SCALE GENOMIC DNA]</scope>
    <source>
        <strain evidence="1 2">A316</strain>
    </source>
</reference>
<accession>A0A655V401</accession>
<protein>
    <submittedName>
        <fullName evidence="1">Uncharacterized protein</fullName>
    </submittedName>
</protein>
<name>A0A655V401_VIBCL</name>
<evidence type="ECO:0000313" key="2">
    <source>
        <dbReference type="Proteomes" id="UP000041770"/>
    </source>
</evidence>
<dbReference type="Proteomes" id="UP000041770">
    <property type="component" value="Unassembled WGS sequence"/>
</dbReference>
<dbReference type="EMBL" id="CWQY01000007">
    <property type="protein sequence ID" value="CSC43952.1"/>
    <property type="molecule type" value="Genomic_DNA"/>
</dbReference>
<dbReference type="AlphaFoldDB" id="A0A655V401"/>
<gene>
    <name evidence="1" type="ORF">ERS013200_01401</name>
</gene>
<organism evidence="1 2">
    <name type="scientific">Vibrio cholerae</name>
    <dbReference type="NCBI Taxonomy" id="666"/>
    <lineage>
        <taxon>Bacteria</taxon>
        <taxon>Pseudomonadati</taxon>
        <taxon>Pseudomonadota</taxon>
        <taxon>Gammaproteobacteria</taxon>
        <taxon>Vibrionales</taxon>
        <taxon>Vibrionaceae</taxon>
        <taxon>Vibrio</taxon>
    </lineage>
</organism>
<proteinExistence type="predicted"/>
<evidence type="ECO:0000313" key="1">
    <source>
        <dbReference type="EMBL" id="CSC43952.1"/>
    </source>
</evidence>
<sequence>MAFCVRFEFPCEPLKLVTMKRRFVVWHCIETPKPKHSVRPFFTYLETYFAKIENQRHTLETLSITKHIHLRNQFAKHEFALISADKSKSEANGWEKSIKKRKSQHNKARKIAWQEGLVQSNSLYLEIMVFNSTD</sequence>